<keyword evidence="5 8" id="KW-0747">Spliceosome</keyword>
<dbReference type="PANTHER" id="PTHR12942:SF2">
    <property type="entry name" value="PRE-MRNA-SPLICING FACTOR SLU7"/>
    <property type="match status" value="1"/>
</dbReference>
<keyword evidence="10" id="KW-1185">Reference proteome</keyword>
<comment type="subcellular location">
    <subcellularLocation>
        <location evidence="1 8">Nucleus</location>
    </subcellularLocation>
</comment>
<dbReference type="InterPro" id="IPR021715">
    <property type="entry name" value="Slu7_dom"/>
</dbReference>
<dbReference type="GO" id="GO:0000398">
    <property type="term" value="P:mRNA splicing, via spliceosome"/>
    <property type="evidence" value="ECO:0007669"/>
    <property type="project" value="UniProtKB-UniRule"/>
</dbReference>
<organism evidence="10 11">
    <name type="scientific">Ascaris lumbricoides</name>
    <name type="common">Giant roundworm</name>
    <dbReference type="NCBI Taxonomy" id="6252"/>
    <lineage>
        <taxon>Eukaryota</taxon>
        <taxon>Metazoa</taxon>
        <taxon>Ecdysozoa</taxon>
        <taxon>Nematoda</taxon>
        <taxon>Chromadorea</taxon>
        <taxon>Rhabditida</taxon>
        <taxon>Spirurina</taxon>
        <taxon>Ascaridomorpha</taxon>
        <taxon>Ascaridoidea</taxon>
        <taxon>Ascarididae</taxon>
        <taxon>Ascaris</taxon>
    </lineage>
</organism>
<comment type="function">
    <text evidence="8">Involved in pre-mRNA splicing.</text>
</comment>
<keyword evidence="7 8" id="KW-0539">Nucleus</keyword>
<evidence type="ECO:0000256" key="2">
    <source>
        <dbReference type="ARBA" id="ARBA00007203"/>
    </source>
</evidence>
<evidence type="ECO:0000256" key="8">
    <source>
        <dbReference type="RuleBase" id="RU367071"/>
    </source>
</evidence>
<evidence type="ECO:0000256" key="7">
    <source>
        <dbReference type="ARBA" id="ARBA00023242"/>
    </source>
</evidence>
<evidence type="ECO:0000256" key="4">
    <source>
        <dbReference type="ARBA" id="ARBA00022664"/>
    </source>
</evidence>
<comment type="similarity">
    <text evidence="2 8">Belongs to the SLU7 family.</text>
</comment>
<name>A0A0M3HLX2_ASCLU</name>
<dbReference type="GO" id="GO:0030628">
    <property type="term" value="F:pre-mRNA 3'-splice site binding"/>
    <property type="evidence" value="ECO:0007669"/>
    <property type="project" value="UniProtKB-UniRule"/>
</dbReference>
<proteinExistence type="inferred from homology"/>
<evidence type="ECO:0000256" key="3">
    <source>
        <dbReference type="ARBA" id="ARBA00021377"/>
    </source>
</evidence>
<evidence type="ECO:0000313" key="11">
    <source>
        <dbReference type="WBParaSite" id="ALUE_0000251701-mRNA-1"/>
    </source>
</evidence>
<evidence type="ECO:0000313" key="10">
    <source>
        <dbReference type="Proteomes" id="UP000036681"/>
    </source>
</evidence>
<dbReference type="Proteomes" id="UP000036681">
    <property type="component" value="Unplaced"/>
</dbReference>
<feature type="domain" description="Pre-mRNA-splicing factor SLU7" evidence="9">
    <location>
        <begin position="26"/>
        <end position="55"/>
    </location>
</feature>
<dbReference type="Pfam" id="PF11708">
    <property type="entry name" value="Slu7"/>
    <property type="match status" value="1"/>
</dbReference>
<evidence type="ECO:0000259" key="9">
    <source>
        <dbReference type="Pfam" id="PF11708"/>
    </source>
</evidence>
<sequence length="57" mass="6421">MSTSGEEMAGRKICDKSDLECLAQPEDTAKYLYNLDPNGPYYDPKSRSMRENPFAVS</sequence>
<dbReference type="GO" id="GO:0005681">
    <property type="term" value="C:spliceosomal complex"/>
    <property type="evidence" value="ECO:0007669"/>
    <property type="project" value="UniProtKB-UniRule"/>
</dbReference>
<evidence type="ECO:0000256" key="1">
    <source>
        <dbReference type="ARBA" id="ARBA00004123"/>
    </source>
</evidence>
<comment type="subunit">
    <text evidence="8">Associated with the spliceosome.</text>
</comment>
<dbReference type="InterPro" id="IPR039974">
    <property type="entry name" value="Splicing_factor_SLU7"/>
</dbReference>
<accession>A0A0M3HLX2</accession>
<evidence type="ECO:0000256" key="6">
    <source>
        <dbReference type="ARBA" id="ARBA00023187"/>
    </source>
</evidence>
<dbReference type="WBParaSite" id="ALUE_0000251701-mRNA-1">
    <property type="protein sequence ID" value="ALUE_0000251701-mRNA-1"/>
    <property type="gene ID" value="ALUE_0000251701"/>
</dbReference>
<reference evidence="11" key="1">
    <citation type="submission" date="2017-02" db="UniProtKB">
        <authorList>
            <consortium name="WormBaseParasite"/>
        </authorList>
    </citation>
    <scope>IDENTIFICATION</scope>
</reference>
<keyword evidence="6 8" id="KW-0508">mRNA splicing</keyword>
<dbReference type="PANTHER" id="PTHR12942">
    <property type="entry name" value="STEP II SPLICING FACTOR SLU7"/>
    <property type="match status" value="1"/>
</dbReference>
<dbReference type="AlphaFoldDB" id="A0A0M3HLX2"/>
<protein>
    <recommendedName>
        <fullName evidence="3 8">Pre-mRNA-splicing factor SLU7</fullName>
    </recommendedName>
</protein>
<evidence type="ECO:0000256" key="5">
    <source>
        <dbReference type="ARBA" id="ARBA00022728"/>
    </source>
</evidence>
<keyword evidence="4 8" id="KW-0507">mRNA processing</keyword>